<dbReference type="InterPro" id="IPR050492">
    <property type="entry name" value="Bact_metal-bind_prot9"/>
</dbReference>
<evidence type="ECO:0000256" key="4">
    <source>
        <dbReference type="ARBA" id="ARBA00022729"/>
    </source>
</evidence>
<evidence type="ECO:0000256" key="1">
    <source>
        <dbReference type="ARBA" id="ARBA00004196"/>
    </source>
</evidence>
<accession>A0A839EBI6</accession>
<dbReference type="GO" id="GO:0046872">
    <property type="term" value="F:metal ion binding"/>
    <property type="evidence" value="ECO:0007669"/>
    <property type="project" value="UniProtKB-KW"/>
</dbReference>
<comment type="subcellular location">
    <subcellularLocation>
        <location evidence="1">Cell envelope</location>
    </subcellularLocation>
</comment>
<dbReference type="Pfam" id="PF01297">
    <property type="entry name" value="ZnuA"/>
    <property type="match status" value="1"/>
</dbReference>
<dbReference type="Proteomes" id="UP000585905">
    <property type="component" value="Unassembled WGS sequence"/>
</dbReference>
<evidence type="ECO:0000256" key="7">
    <source>
        <dbReference type="SAM" id="SignalP"/>
    </source>
</evidence>
<dbReference type="PROSITE" id="PS51257">
    <property type="entry name" value="PROKAR_LIPOPROTEIN"/>
    <property type="match status" value="1"/>
</dbReference>
<protein>
    <submittedName>
        <fullName evidence="8">Zinc/manganese transport system substrate-binding protein</fullName>
    </submittedName>
</protein>
<keyword evidence="9" id="KW-1185">Reference proteome</keyword>
<dbReference type="GO" id="GO:0030001">
    <property type="term" value="P:metal ion transport"/>
    <property type="evidence" value="ECO:0007669"/>
    <property type="project" value="InterPro"/>
</dbReference>
<dbReference type="Gene3D" id="3.40.50.1980">
    <property type="entry name" value="Nitrogenase molybdenum iron protein domain"/>
    <property type="match status" value="2"/>
</dbReference>
<dbReference type="EMBL" id="JACGWX010000005">
    <property type="protein sequence ID" value="MBA8848513.1"/>
    <property type="molecule type" value="Genomic_DNA"/>
</dbReference>
<keyword evidence="5" id="KW-0175">Coiled coil</keyword>
<dbReference type="PANTHER" id="PTHR42953">
    <property type="entry name" value="HIGH-AFFINITY ZINC UPTAKE SYSTEM PROTEIN ZNUA-RELATED"/>
    <property type="match status" value="1"/>
</dbReference>
<feature type="signal peptide" evidence="7">
    <location>
        <begin position="1"/>
        <end position="25"/>
    </location>
</feature>
<proteinExistence type="predicted"/>
<evidence type="ECO:0000256" key="5">
    <source>
        <dbReference type="SAM" id="Coils"/>
    </source>
</evidence>
<evidence type="ECO:0000256" key="2">
    <source>
        <dbReference type="ARBA" id="ARBA00022448"/>
    </source>
</evidence>
<sequence>MPDFSRSFPVLVVATATGLALTGCAASPDSASNEGLSIVASTNVYGDVAASIAGDLATVTSIIDSPAQDPHSYEASAQDQLAIANADLVIENGGGYDPFVDLLIEGSGTDAVVISAVAAGGLLEESEDAHSDEEGEDAHSDEEEGDDHAEEGEDDGHGHGEGANEHVWYDVHVMGAIAGAIAEALIELDADNAATYEENLEVFEAELETVEAQLEELADSLGGGVVASTEPVPAYLLAELGLDDETPADFLEAIEEGADVPPLALQETLELIESGKVRMLAYNEQTASPETERVREAAEAAGVPVVSFTETLPETEDYVSWMSANIEAVGAALTDA</sequence>
<feature type="chain" id="PRO_5032582853" evidence="7">
    <location>
        <begin position="26"/>
        <end position="336"/>
    </location>
</feature>
<evidence type="ECO:0000256" key="3">
    <source>
        <dbReference type="ARBA" id="ARBA00022723"/>
    </source>
</evidence>
<comment type="caution">
    <text evidence="8">The sequence shown here is derived from an EMBL/GenBank/DDBJ whole genome shotgun (WGS) entry which is preliminary data.</text>
</comment>
<feature type="coiled-coil region" evidence="5">
    <location>
        <begin position="193"/>
        <end position="220"/>
    </location>
</feature>
<dbReference type="SUPFAM" id="SSF53807">
    <property type="entry name" value="Helical backbone' metal receptor"/>
    <property type="match status" value="1"/>
</dbReference>
<dbReference type="InterPro" id="IPR006127">
    <property type="entry name" value="ZnuA-like"/>
</dbReference>
<dbReference type="PANTHER" id="PTHR42953:SF1">
    <property type="entry name" value="METAL-BINDING PROTEIN HI_0362-RELATED"/>
    <property type="match status" value="1"/>
</dbReference>
<evidence type="ECO:0000313" key="9">
    <source>
        <dbReference type="Proteomes" id="UP000585905"/>
    </source>
</evidence>
<dbReference type="RefSeq" id="WP_182491295.1">
    <property type="nucleotide sequence ID" value="NZ_BAAAOV010000006.1"/>
</dbReference>
<organism evidence="8 9">
    <name type="scientific">Microcella alkalica</name>
    <dbReference type="NCBI Taxonomy" id="355930"/>
    <lineage>
        <taxon>Bacteria</taxon>
        <taxon>Bacillati</taxon>
        <taxon>Actinomycetota</taxon>
        <taxon>Actinomycetes</taxon>
        <taxon>Micrococcales</taxon>
        <taxon>Microbacteriaceae</taxon>
        <taxon>Microcella</taxon>
    </lineage>
</organism>
<keyword evidence="4 7" id="KW-0732">Signal</keyword>
<keyword evidence="3" id="KW-0479">Metal-binding</keyword>
<reference evidence="8 9" key="1">
    <citation type="submission" date="2020-07" db="EMBL/GenBank/DDBJ databases">
        <title>Sequencing the genomes of 1000 actinobacteria strains.</title>
        <authorList>
            <person name="Klenk H.-P."/>
        </authorList>
    </citation>
    <scope>NUCLEOTIDE SEQUENCE [LARGE SCALE GENOMIC DNA]</scope>
    <source>
        <strain evidence="8 9">DSM 19663</strain>
    </source>
</reference>
<feature type="compositionally biased region" description="Acidic residues" evidence="6">
    <location>
        <begin position="124"/>
        <end position="154"/>
    </location>
</feature>
<gene>
    <name evidence="8" type="ORF">FHX53_002117</name>
</gene>
<dbReference type="GO" id="GO:0030313">
    <property type="term" value="C:cell envelope"/>
    <property type="evidence" value="ECO:0007669"/>
    <property type="project" value="UniProtKB-SubCell"/>
</dbReference>
<evidence type="ECO:0000256" key="6">
    <source>
        <dbReference type="SAM" id="MobiDB-lite"/>
    </source>
</evidence>
<name>A0A839EBI6_9MICO</name>
<evidence type="ECO:0000313" key="8">
    <source>
        <dbReference type="EMBL" id="MBA8848513.1"/>
    </source>
</evidence>
<feature type="region of interest" description="Disordered" evidence="6">
    <location>
        <begin position="124"/>
        <end position="163"/>
    </location>
</feature>
<keyword evidence="2" id="KW-0813">Transport</keyword>
<dbReference type="AlphaFoldDB" id="A0A839EBI6"/>